<evidence type="ECO:0000256" key="1">
    <source>
        <dbReference type="ARBA" id="ARBA00004496"/>
    </source>
</evidence>
<dbReference type="SUPFAM" id="SSF50692">
    <property type="entry name" value="ADC-like"/>
    <property type="match status" value="1"/>
</dbReference>
<dbReference type="Gene3D" id="3.10.330.10">
    <property type="match status" value="1"/>
</dbReference>
<dbReference type="InterPro" id="IPR029067">
    <property type="entry name" value="CDC48_domain_2-like_sf"/>
</dbReference>
<comment type="subcellular location">
    <subcellularLocation>
        <location evidence="1 6">Cytoplasm</location>
    </subcellularLocation>
</comment>
<evidence type="ECO:0000256" key="2">
    <source>
        <dbReference type="ARBA" id="ARBA00006914"/>
    </source>
</evidence>
<keyword evidence="5 6" id="KW-0067">ATP-binding</keyword>
<evidence type="ECO:0000313" key="9">
    <source>
        <dbReference type="Proteomes" id="UP001445076"/>
    </source>
</evidence>
<dbReference type="InterPro" id="IPR003338">
    <property type="entry name" value="CDC4_N-term_subdom"/>
</dbReference>
<dbReference type="SUPFAM" id="SSF54585">
    <property type="entry name" value="Cdc48 domain 2-like"/>
    <property type="match status" value="1"/>
</dbReference>
<dbReference type="Proteomes" id="UP001445076">
    <property type="component" value="Unassembled WGS sequence"/>
</dbReference>
<dbReference type="GO" id="GO:0005795">
    <property type="term" value="C:Golgi stack"/>
    <property type="evidence" value="ECO:0007669"/>
    <property type="project" value="TreeGrafter"/>
</dbReference>
<keyword evidence="6" id="KW-0378">Hydrolase</keyword>
<name>A0AAW0Y1Y7_CHEQU</name>
<evidence type="ECO:0000259" key="7">
    <source>
        <dbReference type="SMART" id="SM01073"/>
    </source>
</evidence>
<dbReference type="EC" id="3.6.4.6" evidence="6"/>
<evidence type="ECO:0000313" key="8">
    <source>
        <dbReference type="EMBL" id="KAK8749375.1"/>
    </source>
</evidence>
<dbReference type="FunFam" id="2.40.40.20:FF:000012">
    <property type="entry name" value="Vesicle-fusing ATPase protein"/>
    <property type="match status" value="1"/>
</dbReference>
<dbReference type="GO" id="GO:0006891">
    <property type="term" value="P:intra-Golgi vesicle-mediated transport"/>
    <property type="evidence" value="ECO:0007669"/>
    <property type="project" value="TreeGrafter"/>
</dbReference>
<comment type="caution">
    <text evidence="8">The sequence shown here is derived from an EMBL/GenBank/DDBJ whole genome shotgun (WGS) entry which is preliminary data.</text>
</comment>
<feature type="domain" description="CDC48 N-terminal subdomain" evidence="7">
    <location>
        <begin position="5"/>
        <end position="87"/>
    </location>
</feature>
<keyword evidence="4 6" id="KW-0547">Nucleotide-binding</keyword>
<dbReference type="SMART" id="SM01073">
    <property type="entry name" value="CDC48_N"/>
    <property type="match status" value="1"/>
</dbReference>
<comment type="function">
    <text evidence="6">Required for vesicle-mediated transport. Catalyzes the fusion of transport vesicles within the Golgi cisternae. Is also required for transport from the endoplasmic reticulum to the Golgi stack. Seems to function as a fusion protein required for the delivery of cargo proteins to all compartments of the Golgi stack independent of vesicle origin.</text>
</comment>
<evidence type="ECO:0000256" key="5">
    <source>
        <dbReference type="ARBA" id="ARBA00022840"/>
    </source>
</evidence>
<reference evidence="8 9" key="1">
    <citation type="journal article" date="2024" name="BMC Genomics">
        <title>Genome assembly of redclaw crayfish (Cherax quadricarinatus) provides insights into its immune adaptation and hypoxia tolerance.</title>
        <authorList>
            <person name="Liu Z."/>
            <person name="Zheng J."/>
            <person name="Li H."/>
            <person name="Fang K."/>
            <person name="Wang S."/>
            <person name="He J."/>
            <person name="Zhou D."/>
            <person name="Weng S."/>
            <person name="Chi M."/>
            <person name="Gu Z."/>
            <person name="He J."/>
            <person name="Li F."/>
            <person name="Wang M."/>
        </authorList>
    </citation>
    <scope>NUCLEOTIDE SEQUENCE [LARGE SCALE GENOMIC DNA]</scope>
    <source>
        <strain evidence="8">ZL_2023a</strain>
    </source>
</reference>
<comment type="cofactor">
    <cofactor evidence="6">
        <name>Mg(2+)</name>
        <dbReference type="ChEBI" id="CHEBI:18420"/>
    </cofactor>
    <text evidence="6">Binds 1 Mg(2+) ion per subunit.</text>
</comment>
<feature type="non-terminal residue" evidence="8">
    <location>
        <position position="129"/>
    </location>
</feature>
<dbReference type="Gene3D" id="2.40.40.20">
    <property type="match status" value="1"/>
</dbReference>
<evidence type="ECO:0000256" key="3">
    <source>
        <dbReference type="ARBA" id="ARBA00022490"/>
    </source>
</evidence>
<dbReference type="InterPro" id="IPR009010">
    <property type="entry name" value="Asp_de-COase-like_dom_sf"/>
</dbReference>
<dbReference type="EMBL" id="JARKIK010000010">
    <property type="protein sequence ID" value="KAK8749375.1"/>
    <property type="molecule type" value="Genomic_DNA"/>
</dbReference>
<dbReference type="GO" id="GO:0043001">
    <property type="term" value="P:Golgi to plasma membrane protein transport"/>
    <property type="evidence" value="ECO:0007669"/>
    <property type="project" value="TreeGrafter"/>
</dbReference>
<dbReference type="GO" id="GO:0016887">
    <property type="term" value="F:ATP hydrolysis activity"/>
    <property type="evidence" value="ECO:0007669"/>
    <property type="project" value="InterPro"/>
</dbReference>
<keyword evidence="9" id="KW-1185">Reference proteome</keyword>
<dbReference type="GO" id="GO:0046872">
    <property type="term" value="F:metal ion binding"/>
    <property type="evidence" value="ECO:0007669"/>
    <property type="project" value="UniProtKB-UniRule"/>
</dbReference>
<dbReference type="PANTHER" id="PTHR23078">
    <property type="entry name" value="VESICULAR-FUSION PROTEIN NSF"/>
    <property type="match status" value="1"/>
</dbReference>
<evidence type="ECO:0000256" key="4">
    <source>
        <dbReference type="ARBA" id="ARBA00022741"/>
    </source>
</evidence>
<gene>
    <name evidence="8" type="ORF">OTU49_015812</name>
</gene>
<accession>A0AAW0Y1Y7</accession>
<evidence type="ECO:0000256" key="6">
    <source>
        <dbReference type="RuleBase" id="RU367045"/>
    </source>
</evidence>
<organism evidence="8 9">
    <name type="scientific">Cherax quadricarinatus</name>
    <name type="common">Australian red claw crayfish</name>
    <dbReference type="NCBI Taxonomy" id="27406"/>
    <lineage>
        <taxon>Eukaryota</taxon>
        <taxon>Metazoa</taxon>
        <taxon>Ecdysozoa</taxon>
        <taxon>Arthropoda</taxon>
        <taxon>Crustacea</taxon>
        <taxon>Multicrustacea</taxon>
        <taxon>Malacostraca</taxon>
        <taxon>Eumalacostraca</taxon>
        <taxon>Eucarida</taxon>
        <taxon>Decapoda</taxon>
        <taxon>Pleocyemata</taxon>
        <taxon>Astacidea</taxon>
        <taxon>Parastacoidea</taxon>
        <taxon>Parastacidae</taxon>
        <taxon>Cherax</taxon>
    </lineage>
</organism>
<proteinExistence type="inferred from homology"/>
<dbReference type="GO" id="GO:0035494">
    <property type="term" value="P:SNARE complex disassembly"/>
    <property type="evidence" value="ECO:0007669"/>
    <property type="project" value="InterPro"/>
</dbReference>
<dbReference type="InterPro" id="IPR039812">
    <property type="entry name" value="Vesicle-fus_ATPase"/>
</dbReference>
<keyword evidence="6" id="KW-0931">ER-Golgi transport</keyword>
<keyword evidence="6" id="KW-0460">Magnesium</keyword>
<protein>
    <recommendedName>
        <fullName evidence="6">Vesicle-fusing ATPase</fullName>
        <ecNumber evidence="6">3.6.4.6</ecNumber>
    </recommendedName>
</protein>
<sequence length="129" mass="14997">MYGGVMRVAKCPNEELSFTNCVIVNENDFPLKVKYIQVTNDQAKHFIYTIRHDRGVKPGHIGFNAIHRKQAMLSLDQEIRVEPYVHDPHRQLIGSMILEADFLQKKSTTNEPYNTDQMAMTFMEQFAKH</sequence>
<dbReference type="PANTHER" id="PTHR23078:SF3">
    <property type="entry name" value="VESICLE-FUSING ATPASE"/>
    <property type="match status" value="1"/>
</dbReference>
<dbReference type="Pfam" id="PF02359">
    <property type="entry name" value="CDC48_N"/>
    <property type="match status" value="1"/>
</dbReference>
<keyword evidence="6" id="KW-0813">Transport</keyword>
<keyword evidence="6" id="KW-0479">Metal-binding</keyword>
<keyword evidence="3 6" id="KW-0963">Cytoplasm</keyword>
<dbReference type="AlphaFoldDB" id="A0AAW0Y1Y7"/>
<comment type="catalytic activity">
    <reaction evidence="6">
        <text>ATP + H2O = ADP + phosphate + H(+)</text>
        <dbReference type="Rhea" id="RHEA:13065"/>
        <dbReference type="ChEBI" id="CHEBI:15377"/>
        <dbReference type="ChEBI" id="CHEBI:15378"/>
        <dbReference type="ChEBI" id="CHEBI:30616"/>
        <dbReference type="ChEBI" id="CHEBI:43474"/>
        <dbReference type="ChEBI" id="CHEBI:456216"/>
        <dbReference type="EC" id="3.6.4.6"/>
    </reaction>
</comment>
<keyword evidence="6" id="KW-0653">Protein transport</keyword>
<dbReference type="GO" id="GO:0005524">
    <property type="term" value="F:ATP binding"/>
    <property type="evidence" value="ECO:0007669"/>
    <property type="project" value="UniProtKB-UniRule"/>
</dbReference>
<comment type="similarity">
    <text evidence="2 6">Belongs to the AAA ATPase family.</text>
</comment>